<dbReference type="AlphaFoldDB" id="A0A8T0QJ07"/>
<dbReference type="Pfam" id="PF04130">
    <property type="entry name" value="GCP_C_terminal"/>
    <property type="match status" value="1"/>
</dbReference>
<evidence type="ECO:0000259" key="7">
    <source>
        <dbReference type="Pfam" id="PF17681"/>
    </source>
</evidence>
<keyword evidence="3 5" id="KW-0493">Microtubule</keyword>
<feature type="domain" description="Gamma tubulin complex component C-terminal" evidence="6">
    <location>
        <begin position="322"/>
        <end position="685"/>
    </location>
</feature>
<comment type="subcellular location">
    <subcellularLocation>
        <location evidence="5">Cytoplasm</location>
        <location evidence="5">Cytoskeleton</location>
        <location evidence="5">Microtubule organizing center</location>
    </subcellularLocation>
</comment>
<keyword evidence="9" id="KW-1185">Reference proteome</keyword>
<dbReference type="GO" id="GO:0000278">
    <property type="term" value="P:mitotic cell cycle"/>
    <property type="evidence" value="ECO:0007669"/>
    <property type="project" value="TreeGrafter"/>
</dbReference>
<keyword evidence="4 5" id="KW-0206">Cytoskeleton</keyword>
<feature type="domain" description="Gamma tubulin complex component protein N-terminal" evidence="7">
    <location>
        <begin position="29"/>
        <end position="319"/>
    </location>
</feature>
<dbReference type="GO" id="GO:0005874">
    <property type="term" value="C:microtubule"/>
    <property type="evidence" value="ECO:0007669"/>
    <property type="project" value="UniProtKB-KW"/>
</dbReference>
<dbReference type="GO" id="GO:0051225">
    <property type="term" value="P:spindle assembly"/>
    <property type="evidence" value="ECO:0007669"/>
    <property type="project" value="TreeGrafter"/>
</dbReference>
<evidence type="ECO:0000259" key="6">
    <source>
        <dbReference type="Pfam" id="PF04130"/>
    </source>
</evidence>
<organism evidence="8 9">
    <name type="scientific">Panicum virgatum</name>
    <name type="common">Blackwell switchgrass</name>
    <dbReference type="NCBI Taxonomy" id="38727"/>
    <lineage>
        <taxon>Eukaryota</taxon>
        <taxon>Viridiplantae</taxon>
        <taxon>Streptophyta</taxon>
        <taxon>Embryophyta</taxon>
        <taxon>Tracheophyta</taxon>
        <taxon>Spermatophyta</taxon>
        <taxon>Magnoliopsida</taxon>
        <taxon>Liliopsida</taxon>
        <taxon>Poales</taxon>
        <taxon>Poaceae</taxon>
        <taxon>PACMAD clade</taxon>
        <taxon>Panicoideae</taxon>
        <taxon>Panicodae</taxon>
        <taxon>Paniceae</taxon>
        <taxon>Panicinae</taxon>
        <taxon>Panicum</taxon>
        <taxon>Panicum sect. Hiantes</taxon>
    </lineage>
</organism>
<dbReference type="GO" id="GO:0051011">
    <property type="term" value="F:microtubule minus-end binding"/>
    <property type="evidence" value="ECO:0007669"/>
    <property type="project" value="TreeGrafter"/>
</dbReference>
<dbReference type="Proteomes" id="UP000823388">
    <property type="component" value="Chromosome 7K"/>
</dbReference>
<evidence type="ECO:0000256" key="2">
    <source>
        <dbReference type="ARBA" id="ARBA00022490"/>
    </source>
</evidence>
<dbReference type="PANTHER" id="PTHR19302:SF13">
    <property type="entry name" value="GAMMA-TUBULIN COMPLEX COMPONENT 2"/>
    <property type="match status" value="1"/>
</dbReference>
<dbReference type="InterPro" id="IPR040457">
    <property type="entry name" value="GCP_C"/>
</dbReference>
<dbReference type="GO" id="GO:0043015">
    <property type="term" value="F:gamma-tubulin binding"/>
    <property type="evidence" value="ECO:0007669"/>
    <property type="project" value="InterPro"/>
</dbReference>
<dbReference type="Pfam" id="PF17681">
    <property type="entry name" value="GCP_N_terminal"/>
    <property type="match status" value="1"/>
</dbReference>
<dbReference type="GO" id="GO:0000930">
    <property type="term" value="C:gamma-tubulin complex"/>
    <property type="evidence" value="ECO:0007669"/>
    <property type="project" value="TreeGrafter"/>
</dbReference>
<proteinExistence type="inferred from homology"/>
<dbReference type="InterPro" id="IPR042241">
    <property type="entry name" value="GCP_C_sf"/>
</dbReference>
<reference evidence="8" key="1">
    <citation type="submission" date="2020-05" db="EMBL/GenBank/DDBJ databases">
        <title>WGS assembly of Panicum virgatum.</title>
        <authorList>
            <person name="Lovell J.T."/>
            <person name="Jenkins J."/>
            <person name="Shu S."/>
            <person name="Juenger T.E."/>
            <person name="Schmutz J."/>
        </authorList>
    </citation>
    <scope>NUCLEOTIDE SEQUENCE</scope>
    <source>
        <strain evidence="8">AP13</strain>
    </source>
</reference>
<comment type="similarity">
    <text evidence="1 5">Belongs to the TUBGCP family.</text>
</comment>
<accession>A0A8T0QJ07</accession>
<dbReference type="EMBL" id="CM029049">
    <property type="protein sequence ID" value="KAG2573128.1"/>
    <property type="molecule type" value="Genomic_DNA"/>
</dbReference>
<dbReference type="GO" id="GO:0031122">
    <property type="term" value="P:cytoplasmic microtubule organization"/>
    <property type="evidence" value="ECO:0007669"/>
    <property type="project" value="TreeGrafter"/>
</dbReference>
<evidence type="ECO:0000256" key="4">
    <source>
        <dbReference type="ARBA" id="ARBA00023212"/>
    </source>
</evidence>
<name>A0A8T0QJ07_PANVG</name>
<comment type="caution">
    <text evidence="8">The sequence shown here is derived from an EMBL/GenBank/DDBJ whole genome shotgun (WGS) entry which is preliminary data.</text>
</comment>
<dbReference type="Gene3D" id="1.20.120.1900">
    <property type="entry name" value="Gamma-tubulin complex, C-terminal domain"/>
    <property type="match status" value="2"/>
</dbReference>
<evidence type="ECO:0000256" key="5">
    <source>
        <dbReference type="RuleBase" id="RU363050"/>
    </source>
</evidence>
<sequence length="696" mass="78471">MSYTGSAPGACTGSVIGSYAVSVQELLVIDDLLSALVGIEGRYISIKIVHGKEGPVVFQIDSSMDLALQELTRRIFPLCEDYVLVRQFVESRSHFKNGLVNHALAAALRAFLLDYQAMVAQLEHQFRLGRLSVQGLWFFCQRMMSSLNALVVLVEKATFNNTSGSATLNLLQSQAKAMGGDSAVRSLLEKMTEYASAAYLRMLERWVYEGVIDDPYGEFFIAENKSLQKESLTQDYDAKYWQQRYSLKEGIPSFLTNVAAMILTTGKYLNVMRECGHNVQVSLENSKLMSFGSNHQYLECIKSAYDFASGELLTLMKDKYDLIGKLRSLKRYLLLDQGDFLVHFMDIAREELMKKPEEISAEKLQSLLDIALRSTAASSDPTHEELICCVERSSLLKKLATLKDLDCACPADKLIAADVDQLMQLSITGLETFCLSNKVLFAVRFKPSSFAFVLRCRNDIPCRTLQVQWPLSLVISRKALTKYQLIFRVLFHCKHVSRQLCAAWQIQQVFRSVKILGTPILRSSILCRSMLKFVNSLLHYLTFEVLEPNWHSMHDRLQTARSIDEVIQIHDLFLQKCLKECLLLSPELLVKVEKLKALCLQYATSIQLLMPSIEVANSENTSKAGKSKSRTNISQDRDQQLKLASENVVMSESILKFEAAFNSELQSLAPTLSNSSHAEPYLTHLAQCILGVRMDQ</sequence>
<dbReference type="InterPro" id="IPR041470">
    <property type="entry name" value="GCP_N"/>
</dbReference>
<evidence type="ECO:0000313" key="8">
    <source>
        <dbReference type="EMBL" id="KAG2573128.1"/>
    </source>
</evidence>
<protein>
    <recommendedName>
        <fullName evidence="5">Gamma-tubulin complex component</fullName>
    </recommendedName>
</protein>
<gene>
    <name evidence="8" type="ORF">PVAP13_7KG230000</name>
</gene>
<evidence type="ECO:0000256" key="1">
    <source>
        <dbReference type="ARBA" id="ARBA00010337"/>
    </source>
</evidence>
<dbReference type="PANTHER" id="PTHR19302">
    <property type="entry name" value="GAMMA TUBULIN COMPLEX PROTEIN"/>
    <property type="match status" value="1"/>
</dbReference>
<keyword evidence="2 5" id="KW-0963">Cytoplasm</keyword>
<dbReference type="InterPro" id="IPR007259">
    <property type="entry name" value="GCP"/>
</dbReference>
<dbReference type="GO" id="GO:0000922">
    <property type="term" value="C:spindle pole"/>
    <property type="evidence" value="ECO:0007669"/>
    <property type="project" value="InterPro"/>
</dbReference>
<comment type="function">
    <text evidence="5">Component of the gamma-tubulin ring complex (gTuRC) which mediates microtubule nucleation.</text>
</comment>
<evidence type="ECO:0000256" key="3">
    <source>
        <dbReference type="ARBA" id="ARBA00022701"/>
    </source>
</evidence>
<dbReference type="GO" id="GO:0051321">
    <property type="term" value="P:meiotic cell cycle"/>
    <property type="evidence" value="ECO:0007669"/>
    <property type="project" value="TreeGrafter"/>
</dbReference>
<evidence type="ECO:0000313" key="9">
    <source>
        <dbReference type="Proteomes" id="UP000823388"/>
    </source>
</evidence>
<dbReference type="GO" id="GO:0007020">
    <property type="term" value="P:microtubule nucleation"/>
    <property type="evidence" value="ECO:0007669"/>
    <property type="project" value="InterPro"/>
</dbReference>